<accession>A0A4V6P3Z9</accession>
<evidence type="ECO:0000313" key="2">
    <source>
        <dbReference type="Proteomes" id="UP000295367"/>
    </source>
</evidence>
<name>A0A4V6P3Z9_9PROT</name>
<keyword evidence="2" id="KW-1185">Reference proteome</keyword>
<comment type="caution">
    <text evidence="1">The sequence shown here is derived from an EMBL/GenBank/DDBJ whole genome shotgun (WGS) entry which is preliminary data.</text>
</comment>
<dbReference type="RefSeq" id="WP_124948341.1">
    <property type="nucleotide sequence ID" value="NZ_BHVT01000081.1"/>
</dbReference>
<dbReference type="Gene3D" id="3.40.50.720">
    <property type="entry name" value="NAD(P)-binding Rossmann-like Domain"/>
    <property type="match status" value="1"/>
</dbReference>
<evidence type="ECO:0000313" key="1">
    <source>
        <dbReference type="EMBL" id="TCV89579.1"/>
    </source>
</evidence>
<dbReference type="SUPFAM" id="SSF51735">
    <property type="entry name" value="NAD(P)-binding Rossmann-fold domains"/>
    <property type="match status" value="1"/>
</dbReference>
<organism evidence="1 2">
    <name type="scientific">Sulfurirhabdus autotrophica</name>
    <dbReference type="NCBI Taxonomy" id="1706046"/>
    <lineage>
        <taxon>Bacteria</taxon>
        <taxon>Pseudomonadati</taxon>
        <taxon>Pseudomonadota</taxon>
        <taxon>Betaproteobacteria</taxon>
        <taxon>Nitrosomonadales</taxon>
        <taxon>Sulfuricellaceae</taxon>
        <taxon>Sulfurirhabdus</taxon>
    </lineage>
</organism>
<dbReference type="InterPro" id="IPR036291">
    <property type="entry name" value="NAD(P)-bd_dom_sf"/>
</dbReference>
<sequence>MSNKVNVALLGLGSVGETFAENFLEKIQEQHINVEIVAVSTRHIDSPVAMGFAHSKVPVFENALDVINLGDKVDIIFDLTGNPDLRKSLRNRLQETKNTHTVIAPEVVAHLLWNFFGEKTDMPESEKTGY</sequence>
<dbReference type="OrthoDB" id="9810660at2"/>
<dbReference type="EMBL" id="SMCO01000002">
    <property type="protein sequence ID" value="TCV89579.1"/>
    <property type="molecule type" value="Genomic_DNA"/>
</dbReference>
<gene>
    <name evidence="1" type="ORF">EDC63_10297</name>
</gene>
<dbReference type="Proteomes" id="UP000295367">
    <property type="component" value="Unassembled WGS sequence"/>
</dbReference>
<dbReference type="AlphaFoldDB" id="A0A4V6P3Z9"/>
<evidence type="ECO:0008006" key="3">
    <source>
        <dbReference type="Google" id="ProtNLM"/>
    </source>
</evidence>
<reference evidence="1 2" key="1">
    <citation type="submission" date="2019-03" db="EMBL/GenBank/DDBJ databases">
        <title>Genomic Encyclopedia of Type Strains, Phase IV (KMG-IV): sequencing the most valuable type-strain genomes for metagenomic binning, comparative biology and taxonomic classification.</title>
        <authorList>
            <person name="Goeker M."/>
        </authorList>
    </citation>
    <scope>NUCLEOTIDE SEQUENCE [LARGE SCALE GENOMIC DNA]</scope>
    <source>
        <strain evidence="1 2">DSM 100309</strain>
    </source>
</reference>
<proteinExistence type="predicted"/>
<protein>
    <recommendedName>
        <fullName evidence="3">Homoserine dehydrogenase-like protein</fullName>
    </recommendedName>
</protein>